<feature type="domain" description="SIS" evidence="6">
    <location>
        <begin position="153"/>
        <end position="293"/>
    </location>
</feature>
<evidence type="ECO:0000313" key="8">
    <source>
        <dbReference type="Proteomes" id="UP000053235"/>
    </source>
</evidence>
<dbReference type="EMBL" id="CXWD01000003">
    <property type="protein sequence ID" value="CTQ65495.1"/>
    <property type="molecule type" value="Genomic_DNA"/>
</dbReference>
<keyword evidence="1" id="KW-0805">Transcription regulation</keyword>
<gene>
    <name evidence="7" type="primary">ybbH_2</name>
    <name evidence="7" type="ORF">LAX5112_00653</name>
</gene>
<dbReference type="AlphaFoldDB" id="A0A0M6ZRW5"/>
<proteinExistence type="predicted"/>
<dbReference type="InterPro" id="IPR036388">
    <property type="entry name" value="WH-like_DNA-bd_sf"/>
</dbReference>
<dbReference type="Pfam" id="PF01418">
    <property type="entry name" value="HTH_6"/>
    <property type="match status" value="1"/>
</dbReference>
<accession>A0A0M6ZRW5</accession>
<dbReference type="PROSITE" id="PS51464">
    <property type="entry name" value="SIS"/>
    <property type="match status" value="1"/>
</dbReference>
<name>A0A0M6ZRW5_9HYPH</name>
<evidence type="ECO:0000256" key="2">
    <source>
        <dbReference type="ARBA" id="ARBA00023125"/>
    </source>
</evidence>
<dbReference type="GO" id="GO:0003677">
    <property type="term" value="F:DNA binding"/>
    <property type="evidence" value="ECO:0007669"/>
    <property type="project" value="UniProtKB-KW"/>
</dbReference>
<dbReference type="GO" id="GO:1901135">
    <property type="term" value="P:carbohydrate derivative metabolic process"/>
    <property type="evidence" value="ECO:0007669"/>
    <property type="project" value="InterPro"/>
</dbReference>
<dbReference type="InterPro" id="IPR046348">
    <property type="entry name" value="SIS_dom_sf"/>
</dbReference>
<dbReference type="SUPFAM" id="SSF46689">
    <property type="entry name" value="Homeodomain-like"/>
    <property type="match status" value="1"/>
</dbReference>
<dbReference type="InterPro" id="IPR009057">
    <property type="entry name" value="Homeodomain-like_sf"/>
</dbReference>
<dbReference type="PANTHER" id="PTHR30514">
    <property type="entry name" value="GLUCOKINASE"/>
    <property type="match status" value="1"/>
</dbReference>
<keyword evidence="8" id="KW-1185">Reference proteome</keyword>
<dbReference type="InterPro" id="IPR035472">
    <property type="entry name" value="RpiR-like_SIS"/>
</dbReference>
<dbReference type="Pfam" id="PF01380">
    <property type="entry name" value="SIS"/>
    <property type="match status" value="1"/>
</dbReference>
<dbReference type="Gene3D" id="1.10.10.10">
    <property type="entry name" value="Winged helix-like DNA-binding domain superfamily/Winged helix DNA-binding domain"/>
    <property type="match status" value="1"/>
</dbReference>
<dbReference type="PANTHER" id="PTHR30514:SF1">
    <property type="entry name" value="HTH-TYPE TRANSCRIPTIONAL REGULATOR HEXR-RELATED"/>
    <property type="match status" value="1"/>
</dbReference>
<dbReference type="SUPFAM" id="SSF53697">
    <property type="entry name" value="SIS domain"/>
    <property type="match status" value="1"/>
</dbReference>
<evidence type="ECO:0000313" key="7">
    <source>
        <dbReference type="EMBL" id="CTQ65495.1"/>
    </source>
</evidence>
<dbReference type="Proteomes" id="UP000053235">
    <property type="component" value="Unassembled WGS sequence"/>
</dbReference>
<sequence>MSNDPEVTLETETPDAPDAPMRPPQKGGPGVFDVLSALNNLDGNFAAQEQRVATYVKNHLDAISNMTIGDLANHCKVSKPTVIRFCRSLGCSGFRDFKLRLVQNLAVSAQYMSANSIPDVPDTNTAIDQVIGALYASVDTLRKQVDADMLDATKDVILNTRQILFAGIGGGSSMITQEAANRFFRLGIPSFHVSDSYLLQMRAATLGPGDTLFLVSASGEADAIVGAAEIANGYGATTICITKPNTRLAAAAKIQILIDVPEDRAIFKPTASRYVHLVVIDALATAVAQEAADTTKENLRRIRASLTAYHGRTGPQPLGD</sequence>
<dbReference type="OrthoDB" id="8582409at2"/>
<feature type="region of interest" description="Disordered" evidence="4">
    <location>
        <begin position="1"/>
        <end position="29"/>
    </location>
</feature>
<reference evidence="8" key="1">
    <citation type="submission" date="2015-07" db="EMBL/GenBank/DDBJ databases">
        <authorList>
            <person name="Rodrigo-Torres Lidia"/>
            <person name="Arahal R.David."/>
        </authorList>
    </citation>
    <scope>NUCLEOTIDE SEQUENCE [LARGE SCALE GENOMIC DNA]</scope>
    <source>
        <strain evidence="8">CECT 5112</strain>
    </source>
</reference>
<dbReference type="GO" id="GO:0003700">
    <property type="term" value="F:DNA-binding transcription factor activity"/>
    <property type="evidence" value="ECO:0007669"/>
    <property type="project" value="InterPro"/>
</dbReference>
<evidence type="ECO:0000256" key="1">
    <source>
        <dbReference type="ARBA" id="ARBA00023015"/>
    </source>
</evidence>
<dbReference type="InterPro" id="IPR001347">
    <property type="entry name" value="SIS_dom"/>
</dbReference>
<evidence type="ECO:0000256" key="4">
    <source>
        <dbReference type="SAM" id="MobiDB-lite"/>
    </source>
</evidence>
<dbReference type="STRING" id="388408.LAX5112_00653"/>
<keyword evidence="2" id="KW-0238">DNA-binding</keyword>
<dbReference type="Gene3D" id="3.40.50.10490">
    <property type="entry name" value="Glucose-6-phosphate isomerase like protein, domain 1"/>
    <property type="match status" value="1"/>
</dbReference>
<evidence type="ECO:0000259" key="6">
    <source>
        <dbReference type="PROSITE" id="PS51464"/>
    </source>
</evidence>
<organism evidence="7 8">
    <name type="scientific">Roseibium alexandrii</name>
    <dbReference type="NCBI Taxonomy" id="388408"/>
    <lineage>
        <taxon>Bacteria</taxon>
        <taxon>Pseudomonadati</taxon>
        <taxon>Pseudomonadota</taxon>
        <taxon>Alphaproteobacteria</taxon>
        <taxon>Hyphomicrobiales</taxon>
        <taxon>Stappiaceae</taxon>
        <taxon>Roseibium</taxon>
    </lineage>
</organism>
<protein>
    <submittedName>
        <fullName evidence="7">Putative HTH-type transcriptional regulator YbbH</fullName>
    </submittedName>
</protein>
<dbReference type="GO" id="GO:0097367">
    <property type="term" value="F:carbohydrate derivative binding"/>
    <property type="evidence" value="ECO:0007669"/>
    <property type="project" value="InterPro"/>
</dbReference>
<dbReference type="RefSeq" id="WP_082428892.1">
    <property type="nucleotide sequence ID" value="NZ_CXWD01000003.1"/>
</dbReference>
<feature type="domain" description="HTH rpiR-type" evidence="5">
    <location>
        <begin position="32"/>
        <end position="108"/>
    </location>
</feature>
<dbReference type="InterPro" id="IPR000281">
    <property type="entry name" value="HTH_RpiR"/>
</dbReference>
<dbReference type="CDD" id="cd05013">
    <property type="entry name" value="SIS_RpiR"/>
    <property type="match status" value="1"/>
</dbReference>
<dbReference type="InterPro" id="IPR047640">
    <property type="entry name" value="RpiR-like"/>
</dbReference>
<evidence type="ECO:0000256" key="3">
    <source>
        <dbReference type="ARBA" id="ARBA00023163"/>
    </source>
</evidence>
<dbReference type="PROSITE" id="PS51071">
    <property type="entry name" value="HTH_RPIR"/>
    <property type="match status" value="1"/>
</dbReference>
<keyword evidence="3" id="KW-0804">Transcription</keyword>
<evidence type="ECO:0000259" key="5">
    <source>
        <dbReference type="PROSITE" id="PS51071"/>
    </source>
</evidence>